<dbReference type="InterPro" id="IPR016064">
    <property type="entry name" value="NAD/diacylglycerol_kinase_sf"/>
</dbReference>
<evidence type="ECO:0000256" key="6">
    <source>
        <dbReference type="SAM" id="MobiDB-lite"/>
    </source>
</evidence>
<keyword evidence="3" id="KW-0862">Zinc</keyword>
<dbReference type="InterPro" id="IPR037607">
    <property type="entry name" value="DGK"/>
</dbReference>
<keyword evidence="5" id="KW-0067">ATP-binding</keyword>
<dbReference type="Pfam" id="PF00609">
    <property type="entry name" value="DAGK_acc"/>
    <property type="match status" value="1"/>
</dbReference>
<dbReference type="AlphaFoldDB" id="A0A2J8SSA3"/>
<dbReference type="PANTHER" id="PTHR11255">
    <property type="entry name" value="DIACYLGLYCEROL KINASE"/>
    <property type="match status" value="1"/>
</dbReference>
<protein>
    <submittedName>
        <fullName evidence="8">DGKQ isoform 6</fullName>
    </submittedName>
</protein>
<dbReference type="SUPFAM" id="SSF111331">
    <property type="entry name" value="NAD kinase/diacylglycerol kinase-like"/>
    <property type="match status" value="1"/>
</dbReference>
<dbReference type="Gene3D" id="2.60.200.40">
    <property type="match status" value="1"/>
</dbReference>
<dbReference type="SMART" id="SM00045">
    <property type="entry name" value="DAGKa"/>
    <property type="match status" value="1"/>
</dbReference>
<feature type="compositionally biased region" description="Basic residues" evidence="6">
    <location>
        <begin position="129"/>
        <end position="139"/>
    </location>
</feature>
<feature type="non-terminal residue" evidence="8">
    <location>
        <position position="1"/>
    </location>
</feature>
<keyword evidence="3" id="KW-0479">Metal-binding</keyword>
<dbReference type="GO" id="GO:0004143">
    <property type="term" value="F:ATP-dependent diacylglycerol kinase activity"/>
    <property type="evidence" value="ECO:0007669"/>
    <property type="project" value="InterPro"/>
</dbReference>
<keyword evidence="4" id="KW-0418">Kinase</keyword>
<dbReference type="GO" id="GO:0005524">
    <property type="term" value="F:ATP binding"/>
    <property type="evidence" value="ECO:0007669"/>
    <property type="project" value="UniProtKB-KW"/>
</dbReference>
<proteinExistence type="predicted"/>
<dbReference type="GO" id="GO:0007200">
    <property type="term" value="P:phospholipase C-activating G protein-coupled receptor signaling pathway"/>
    <property type="evidence" value="ECO:0007669"/>
    <property type="project" value="InterPro"/>
</dbReference>
<evidence type="ECO:0000256" key="2">
    <source>
        <dbReference type="ARBA" id="ARBA00022741"/>
    </source>
</evidence>
<evidence type="ECO:0000256" key="3">
    <source>
        <dbReference type="ARBA" id="ARBA00022771"/>
    </source>
</evidence>
<dbReference type="GO" id="GO:0016020">
    <property type="term" value="C:membrane"/>
    <property type="evidence" value="ECO:0007669"/>
    <property type="project" value="UniProtKB-SubCell"/>
</dbReference>
<keyword evidence="1" id="KW-0808">Transferase</keyword>
<evidence type="ECO:0000256" key="1">
    <source>
        <dbReference type="ARBA" id="ARBA00022679"/>
    </source>
</evidence>
<comment type="caution">
    <text evidence="8">The sequence shown here is derived from an EMBL/GenBank/DDBJ whole genome shotgun (WGS) entry which is preliminary data.</text>
</comment>
<keyword evidence="3" id="KW-0863">Zinc-finger</keyword>
<evidence type="ECO:0000313" key="8">
    <source>
        <dbReference type="EMBL" id="PNJ23646.1"/>
    </source>
</evidence>
<evidence type="ECO:0000259" key="7">
    <source>
        <dbReference type="SMART" id="SM00045"/>
    </source>
</evidence>
<feature type="domain" description="Diacylglycerol kinase accessory" evidence="7">
    <location>
        <begin position="5"/>
        <end position="108"/>
    </location>
</feature>
<sequence length="157" mass="16976">PKIVQMSNYCGIGIDAELSLDFHQAREEEPGKFTSSWGSGADLWGSDSDARFEKPRMDDGLLEVVGVTGVVHMGQVQGGLRSGIRIAQGSYFRVTLLKATPVQVDGEPWVQAPGHMIISAAGPKVHMLRKAKQKPRRTGTTRDARVDAAPAPEGEPR</sequence>
<dbReference type="EMBL" id="NDHI03003552">
    <property type="protein sequence ID" value="PNJ23646.1"/>
    <property type="molecule type" value="Genomic_DNA"/>
</dbReference>
<keyword evidence="2" id="KW-0547">Nucleotide-binding</keyword>
<gene>
    <name evidence="8" type="ORF">CR201_G0040910</name>
</gene>
<dbReference type="GO" id="GO:0008270">
    <property type="term" value="F:zinc ion binding"/>
    <property type="evidence" value="ECO:0007669"/>
    <property type="project" value="UniProtKB-KW"/>
</dbReference>
<name>A0A2J8SSA3_PONAB</name>
<organism evidence="8">
    <name type="scientific">Pongo abelii</name>
    <name type="common">Sumatran orangutan</name>
    <name type="synonym">Pongo pygmaeus abelii</name>
    <dbReference type="NCBI Taxonomy" id="9601"/>
    <lineage>
        <taxon>Eukaryota</taxon>
        <taxon>Metazoa</taxon>
        <taxon>Chordata</taxon>
        <taxon>Craniata</taxon>
        <taxon>Vertebrata</taxon>
        <taxon>Euteleostomi</taxon>
        <taxon>Mammalia</taxon>
        <taxon>Eutheria</taxon>
        <taxon>Euarchontoglires</taxon>
        <taxon>Primates</taxon>
        <taxon>Haplorrhini</taxon>
        <taxon>Catarrhini</taxon>
        <taxon>Hominidae</taxon>
        <taxon>Pongo</taxon>
    </lineage>
</organism>
<feature type="region of interest" description="Disordered" evidence="6">
    <location>
        <begin position="129"/>
        <end position="157"/>
    </location>
</feature>
<accession>A0A2J8SSA3</accession>
<evidence type="ECO:0000256" key="5">
    <source>
        <dbReference type="ARBA" id="ARBA00022840"/>
    </source>
</evidence>
<dbReference type="InterPro" id="IPR000756">
    <property type="entry name" value="Diacylglycerol_kin_accessory"/>
</dbReference>
<evidence type="ECO:0000256" key="4">
    <source>
        <dbReference type="ARBA" id="ARBA00022777"/>
    </source>
</evidence>
<dbReference type="PANTHER" id="PTHR11255:SF54">
    <property type="entry name" value="DIACYLGLYCEROL KINASE THETA"/>
    <property type="match status" value="1"/>
</dbReference>
<reference evidence="8" key="1">
    <citation type="submission" date="2017-12" db="EMBL/GenBank/DDBJ databases">
        <title>High-resolution comparative analysis of great ape genomes.</title>
        <authorList>
            <person name="Pollen A."/>
            <person name="Hastie A."/>
            <person name="Hormozdiari F."/>
            <person name="Dougherty M."/>
            <person name="Liu R."/>
            <person name="Chaisson M."/>
            <person name="Hoppe E."/>
            <person name="Hill C."/>
            <person name="Pang A."/>
            <person name="Hillier L."/>
            <person name="Baker C."/>
            <person name="Armstrong J."/>
            <person name="Shendure J."/>
            <person name="Paten B."/>
            <person name="Wilson R."/>
            <person name="Chao H."/>
            <person name="Schneider V."/>
            <person name="Ventura M."/>
            <person name="Kronenberg Z."/>
            <person name="Murali S."/>
            <person name="Gordon D."/>
            <person name="Cantsilieris S."/>
            <person name="Munson K."/>
            <person name="Nelson B."/>
            <person name="Raja A."/>
            <person name="Underwood J."/>
            <person name="Diekhans M."/>
            <person name="Fiddes I."/>
            <person name="Haussler D."/>
            <person name="Eichler E."/>
        </authorList>
    </citation>
    <scope>NUCLEOTIDE SEQUENCE [LARGE SCALE GENOMIC DNA]</scope>
    <source>
        <strain evidence="8">Susie</strain>
    </source>
</reference>